<sequence length="746" mass="81354">MKQFKVDEAFVDQLTLAEKAALVSGKDFWYTAGVQRLNVGRMMMTDGPSGLRKQEEGTDATGVNKSVTAVNFPGSALAASTFDREMMHDTGKALGTAASHEQISLLLGPGMNIKRSPLAGRNFEYFSEDPYLTGEIAAAYVRGVQEMGVGVSIKHFAANNRESQRFTNSSNMSERVLREIYLEAFEKVVADVHPASVMVSYNAINGTLNSQNQWLLTDVLRHERGFDGLILSDWGAVVDQVAALRAGLDLEMPGHSPESEDAVINGVKSGELSIATLNRAVLYVLKTVEKWGNTQEVSPYPMDEQHTKAREAADDGLILLKNESDMLPIKPQDRLAIVGAFANQPRYQGSGSSHVNAYQVVTPLDAARALPNEITYAPGYAIDGDDADQSMIDEAVANAQNADKVVFFAGFPESMESEGFDKTTMSLPEAQVALLQRILRVNPHVVVVLENGSVVEMPWADKVPAILETYLAGEAVGEATWDVLSGAVNPSGKLAETFPLKLADNPTYGTFARSYSEENYHEGLFVGYRYYDVKQQPVRFAFGHGLSYTTFKYSGLKIVDQGDSVAVTFKLTNTGKRSGREAVQVYVANHASTVEMPVKTLAGFEKTTLDAGESQLVSITLPRRAFSWYDESKPGWRVDNGSYDILVGSASDDIRLQKTIQLNWGAAQDRVTLDSYINDVMDDSSLAPAAAKSGLDVVFEKLRAAGPGAAFLMNMPIRHVLTLGATGDQLSQFLKFANRSTHSKRE</sequence>
<dbReference type="PANTHER" id="PTHR42715:SF10">
    <property type="entry name" value="BETA-GLUCOSIDASE"/>
    <property type="match status" value="1"/>
</dbReference>
<evidence type="ECO:0000313" key="7">
    <source>
        <dbReference type="Proteomes" id="UP000449209"/>
    </source>
</evidence>
<dbReference type="InterPro" id="IPR013783">
    <property type="entry name" value="Ig-like_fold"/>
</dbReference>
<dbReference type="FunFam" id="2.60.40.10:FF:000495">
    <property type="entry name" value="Periplasmic beta-glucosidase"/>
    <property type="match status" value="1"/>
</dbReference>
<dbReference type="InterPro" id="IPR036962">
    <property type="entry name" value="Glyco_hydro_3_N_sf"/>
</dbReference>
<protein>
    <submittedName>
        <fullName evidence="6">Glycosyl hydrolase</fullName>
    </submittedName>
</protein>
<dbReference type="OrthoDB" id="9805821at2"/>
<keyword evidence="2 4" id="KW-0378">Hydrolase</keyword>
<dbReference type="Gene3D" id="3.40.50.1700">
    <property type="entry name" value="Glycoside hydrolase family 3 C-terminal domain"/>
    <property type="match status" value="1"/>
</dbReference>
<dbReference type="RefSeq" id="WP_161004134.1">
    <property type="nucleotide sequence ID" value="NZ_WEZQ01000018.1"/>
</dbReference>
<dbReference type="Gene3D" id="2.60.40.10">
    <property type="entry name" value="Immunoglobulins"/>
    <property type="match status" value="1"/>
</dbReference>
<evidence type="ECO:0000256" key="1">
    <source>
        <dbReference type="ARBA" id="ARBA00005336"/>
    </source>
</evidence>
<accession>A0A6N9I486</accession>
<dbReference type="InterPro" id="IPR026891">
    <property type="entry name" value="Fn3-like"/>
</dbReference>
<comment type="similarity">
    <text evidence="1 4">Belongs to the glycosyl hydrolase 3 family.</text>
</comment>
<dbReference type="InterPro" id="IPR050288">
    <property type="entry name" value="Cellulose_deg_GH3"/>
</dbReference>
<name>A0A6N9I486_9LACO</name>
<dbReference type="PRINTS" id="PR00133">
    <property type="entry name" value="GLHYDRLASE3"/>
</dbReference>
<dbReference type="InterPro" id="IPR017853">
    <property type="entry name" value="GH"/>
</dbReference>
<dbReference type="Proteomes" id="UP000449209">
    <property type="component" value="Unassembled WGS sequence"/>
</dbReference>
<keyword evidence="3" id="KW-0119">Carbohydrate metabolism</keyword>
<evidence type="ECO:0000256" key="2">
    <source>
        <dbReference type="ARBA" id="ARBA00022801"/>
    </source>
</evidence>
<evidence type="ECO:0000313" key="6">
    <source>
        <dbReference type="EMBL" id="MYV17785.1"/>
    </source>
</evidence>
<dbReference type="Pfam" id="PF00933">
    <property type="entry name" value="Glyco_hydro_3"/>
    <property type="match status" value="1"/>
</dbReference>
<comment type="caution">
    <text evidence="6">The sequence shown here is derived from an EMBL/GenBank/DDBJ whole genome shotgun (WGS) entry which is preliminary data.</text>
</comment>
<dbReference type="InterPro" id="IPR001764">
    <property type="entry name" value="Glyco_hydro_3_N"/>
</dbReference>
<dbReference type="InterPro" id="IPR019800">
    <property type="entry name" value="Glyco_hydro_3_AS"/>
</dbReference>
<dbReference type="GO" id="GO:0008422">
    <property type="term" value="F:beta-glucosidase activity"/>
    <property type="evidence" value="ECO:0007669"/>
    <property type="project" value="UniProtKB-ARBA"/>
</dbReference>
<dbReference type="InterPro" id="IPR002772">
    <property type="entry name" value="Glyco_hydro_3_C"/>
</dbReference>
<dbReference type="Pfam" id="PF14310">
    <property type="entry name" value="Fn3-like"/>
    <property type="match status" value="1"/>
</dbReference>
<evidence type="ECO:0000256" key="4">
    <source>
        <dbReference type="RuleBase" id="RU361161"/>
    </source>
</evidence>
<dbReference type="Pfam" id="PF01915">
    <property type="entry name" value="Glyco_hydro_3_C"/>
    <property type="match status" value="1"/>
</dbReference>
<dbReference type="SMART" id="SM01217">
    <property type="entry name" value="Fn3_like"/>
    <property type="match status" value="1"/>
</dbReference>
<dbReference type="SUPFAM" id="SSF51445">
    <property type="entry name" value="(Trans)glycosidases"/>
    <property type="match status" value="1"/>
</dbReference>
<dbReference type="EMBL" id="WEZQ01000018">
    <property type="protein sequence ID" value="MYV17785.1"/>
    <property type="molecule type" value="Genomic_DNA"/>
</dbReference>
<dbReference type="AlphaFoldDB" id="A0A6N9I486"/>
<dbReference type="GO" id="GO:0005975">
    <property type="term" value="P:carbohydrate metabolic process"/>
    <property type="evidence" value="ECO:0007669"/>
    <property type="project" value="InterPro"/>
</dbReference>
<dbReference type="SUPFAM" id="SSF52279">
    <property type="entry name" value="Beta-D-glucan exohydrolase, C-terminal domain"/>
    <property type="match status" value="1"/>
</dbReference>
<keyword evidence="4" id="KW-0326">Glycosidase</keyword>
<proteinExistence type="inferred from homology"/>
<dbReference type="PROSITE" id="PS00775">
    <property type="entry name" value="GLYCOSYL_HYDROL_F3"/>
    <property type="match status" value="1"/>
</dbReference>
<dbReference type="Gene3D" id="3.20.20.300">
    <property type="entry name" value="Glycoside hydrolase, family 3, N-terminal domain"/>
    <property type="match status" value="1"/>
</dbReference>
<reference evidence="6 7" key="1">
    <citation type="journal article" date="2019" name="Appl. Environ. Microbiol.">
        <title>Genetic determinants of hydroxycinnamic acid metabolism in heterofermentative lactobacilli.</title>
        <authorList>
            <person name="Gaur G."/>
            <person name="Oh J.H."/>
            <person name="Filannino P."/>
            <person name="Gobbetti M."/>
            <person name="van Pijkeren J.P."/>
            <person name="Ganzle M.G."/>
        </authorList>
    </citation>
    <scope>NUCLEOTIDE SEQUENCE [LARGE SCALE GENOMIC DNA]</scope>
    <source>
        <strain evidence="6 7">C5</strain>
    </source>
</reference>
<evidence type="ECO:0000256" key="3">
    <source>
        <dbReference type="ARBA" id="ARBA00023277"/>
    </source>
</evidence>
<feature type="domain" description="Fibronectin type III-like" evidence="5">
    <location>
        <begin position="581"/>
        <end position="651"/>
    </location>
</feature>
<organism evidence="6 7">
    <name type="scientific">Furfurilactobacillus milii</name>
    <dbReference type="NCBI Taxonomy" id="2888272"/>
    <lineage>
        <taxon>Bacteria</taxon>
        <taxon>Bacillati</taxon>
        <taxon>Bacillota</taxon>
        <taxon>Bacilli</taxon>
        <taxon>Lactobacillales</taxon>
        <taxon>Lactobacillaceae</taxon>
        <taxon>Furfurilactobacillus</taxon>
    </lineage>
</organism>
<dbReference type="PANTHER" id="PTHR42715">
    <property type="entry name" value="BETA-GLUCOSIDASE"/>
    <property type="match status" value="1"/>
</dbReference>
<evidence type="ECO:0000259" key="5">
    <source>
        <dbReference type="SMART" id="SM01217"/>
    </source>
</evidence>
<gene>
    <name evidence="6" type="ORF">GB993_09750</name>
</gene>
<dbReference type="InterPro" id="IPR036881">
    <property type="entry name" value="Glyco_hydro_3_C_sf"/>
</dbReference>